<dbReference type="Pfam" id="PF03551">
    <property type="entry name" value="PadR"/>
    <property type="match status" value="1"/>
</dbReference>
<dbReference type="InterPro" id="IPR052509">
    <property type="entry name" value="Metal_resp_DNA-bind_regulator"/>
</dbReference>
<dbReference type="Gene3D" id="1.10.10.10">
    <property type="entry name" value="Winged helix-like DNA-binding domain superfamily/Winged helix DNA-binding domain"/>
    <property type="match status" value="1"/>
</dbReference>
<gene>
    <name evidence="3" type="ORF">ACFQKB_16725</name>
</gene>
<dbReference type="InterPro" id="IPR036390">
    <property type="entry name" value="WH_DNA-bd_sf"/>
</dbReference>
<organism evidence="3 4">
    <name type="scientific">Actinomadura yumaensis</name>
    <dbReference type="NCBI Taxonomy" id="111807"/>
    <lineage>
        <taxon>Bacteria</taxon>
        <taxon>Bacillati</taxon>
        <taxon>Actinomycetota</taxon>
        <taxon>Actinomycetes</taxon>
        <taxon>Streptosporangiales</taxon>
        <taxon>Thermomonosporaceae</taxon>
        <taxon>Actinomadura</taxon>
    </lineage>
</organism>
<dbReference type="PANTHER" id="PTHR33169:SF27">
    <property type="entry name" value="TRANSCRIPTIONAL REGULATOR PADR FAMILY PROTEIN"/>
    <property type="match status" value="1"/>
</dbReference>
<evidence type="ECO:0000313" key="4">
    <source>
        <dbReference type="Proteomes" id="UP001596380"/>
    </source>
</evidence>
<feature type="coiled-coil region" evidence="1">
    <location>
        <begin position="116"/>
        <end position="143"/>
    </location>
</feature>
<dbReference type="EMBL" id="JBHSXS010000008">
    <property type="protein sequence ID" value="MFC6881416.1"/>
    <property type="molecule type" value="Genomic_DNA"/>
</dbReference>
<dbReference type="SUPFAM" id="SSF46785">
    <property type="entry name" value="Winged helix' DNA-binding domain"/>
    <property type="match status" value="1"/>
</dbReference>
<protein>
    <submittedName>
        <fullName evidence="3">PadR family transcriptional regulator</fullName>
    </submittedName>
</protein>
<feature type="domain" description="Transcription regulator PadR N-terminal" evidence="2">
    <location>
        <begin position="14"/>
        <end position="89"/>
    </location>
</feature>
<reference evidence="4" key="1">
    <citation type="journal article" date="2019" name="Int. J. Syst. Evol. Microbiol.">
        <title>The Global Catalogue of Microorganisms (GCM) 10K type strain sequencing project: providing services to taxonomists for standard genome sequencing and annotation.</title>
        <authorList>
            <consortium name="The Broad Institute Genomics Platform"/>
            <consortium name="The Broad Institute Genome Sequencing Center for Infectious Disease"/>
            <person name="Wu L."/>
            <person name="Ma J."/>
        </authorList>
    </citation>
    <scope>NUCLEOTIDE SEQUENCE [LARGE SCALE GENOMIC DNA]</scope>
    <source>
        <strain evidence="4">JCM 3369</strain>
    </source>
</reference>
<proteinExistence type="predicted"/>
<sequence>MNRESRPSPLGLVVLGLLLEARMHPYEMQRLLKERQKERVVNIGQRSSFYQTINRLQRDGLIVAHRTVREGTRPDRTVYEITDEGRRTFHGWLRRMLAAPRDVFPDFPVAVSYLPLLEMREAVELLETRRDALADELSEVEAALAAGGAVLPRLMLLEEELRRDVVAAELRWLSALVDDIDRGRITWSAEALADQIARLSPPRTT</sequence>
<dbReference type="InterPro" id="IPR005149">
    <property type="entry name" value="Tscrpt_reg_PadR_N"/>
</dbReference>
<dbReference type="RefSeq" id="WP_378063339.1">
    <property type="nucleotide sequence ID" value="NZ_JBHSXS010000008.1"/>
</dbReference>
<keyword evidence="1" id="KW-0175">Coiled coil</keyword>
<comment type="caution">
    <text evidence="3">The sequence shown here is derived from an EMBL/GenBank/DDBJ whole genome shotgun (WGS) entry which is preliminary data.</text>
</comment>
<evidence type="ECO:0000259" key="2">
    <source>
        <dbReference type="Pfam" id="PF03551"/>
    </source>
</evidence>
<dbReference type="PANTHER" id="PTHR33169">
    <property type="entry name" value="PADR-FAMILY TRANSCRIPTIONAL REGULATOR"/>
    <property type="match status" value="1"/>
</dbReference>
<evidence type="ECO:0000256" key="1">
    <source>
        <dbReference type="SAM" id="Coils"/>
    </source>
</evidence>
<accession>A0ABW2CI04</accession>
<dbReference type="InterPro" id="IPR036388">
    <property type="entry name" value="WH-like_DNA-bd_sf"/>
</dbReference>
<dbReference type="Proteomes" id="UP001596380">
    <property type="component" value="Unassembled WGS sequence"/>
</dbReference>
<evidence type="ECO:0000313" key="3">
    <source>
        <dbReference type="EMBL" id="MFC6881416.1"/>
    </source>
</evidence>
<keyword evidence="4" id="KW-1185">Reference proteome</keyword>
<name>A0ABW2CI04_9ACTN</name>